<dbReference type="SUPFAM" id="SSF56300">
    <property type="entry name" value="Metallo-dependent phosphatases"/>
    <property type="match status" value="1"/>
</dbReference>
<dbReference type="AlphaFoldDB" id="A0A9D9ITH5"/>
<evidence type="ECO:0000256" key="4">
    <source>
        <dbReference type="RuleBase" id="RU363069"/>
    </source>
</evidence>
<dbReference type="PANTHER" id="PTHR30337">
    <property type="entry name" value="COMPONENT OF ATP-DEPENDENT DSDNA EXONUCLEASE"/>
    <property type="match status" value="1"/>
</dbReference>
<comment type="function">
    <text evidence="4">SbcCD cleaves DNA hairpin structures. These structures can inhibit DNA replication and are intermediates in certain DNA recombination reactions. The complex acts as a 3'-&gt;5' double strand exonuclease that can open hairpins. It also has a 5' single-strand endonuclease activity.</text>
</comment>
<dbReference type="CDD" id="cd00840">
    <property type="entry name" value="MPP_Mre11_N"/>
    <property type="match status" value="1"/>
</dbReference>
<dbReference type="Proteomes" id="UP000823771">
    <property type="component" value="Unassembled WGS sequence"/>
</dbReference>
<keyword evidence="4" id="KW-0235">DNA replication</keyword>
<keyword evidence="3 4" id="KW-0269">Exonuclease</keyword>
<dbReference type="NCBIfam" id="TIGR00619">
    <property type="entry name" value="sbcd"/>
    <property type="match status" value="1"/>
</dbReference>
<dbReference type="GO" id="GO:0008408">
    <property type="term" value="F:3'-5' exonuclease activity"/>
    <property type="evidence" value="ECO:0007669"/>
    <property type="project" value="InterPro"/>
</dbReference>
<dbReference type="GO" id="GO:0006310">
    <property type="term" value="P:DNA recombination"/>
    <property type="evidence" value="ECO:0007669"/>
    <property type="project" value="UniProtKB-KW"/>
</dbReference>
<reference evidence="6" key="2">
    <citation type="journal article" date="2021" name="PeerJ">
        <title>Extensive microbial diversity within the chicken gut microbiome revealed by metagenomics and culture.</title>
        <authorList>
            <person name="Gilroy R."/>
            <person name="Ravi A."/>
            <person name="Getino M."/>
            <person name="Pursley I."/>
            <person name="Horton D.L."/>
            <person name="Alikhan N.F."/>
            <person name="Baker D."/>
            <person name="Gharbi K."/>
            <person name="Hall N."/>
            <person name="Watson M."/>
            <person name="Adriaenssens E.M."/>
            <person name="Foster-Nyarko E."/>
            <person name="Jarju S."/>
            <person name="Secka A."/>
            <person name="Antonio M."/>
            <person name="Oren A."/>
            <person name="Chaudhuri R.R."/>
            <person name="La Ragione R."/>
            <person name="Hildebrand F."/>
            <person name="Pallen M.J."/>
        </authorList>
    </citation>
    <scope>NUCLEOTIDE SEQUENCE</scope>
    <source>
        <strain evidence="6">2478</strain>
    </source>
</reference>
<dbReference type="EMBL" id="JADILZ010000035">
    <property type="protein sequence ID" value="MBO8478026.1"/>
    <property type="molecule type" value="Genomic_DNA"/>
</dbReference>
<keyword evidence="4" id="KW-0255">Endonuclease</keyword>
<comment type="caution">
    <text evidence="6">The sequence shown here is derived from an EMBL/GenBank/DDBJ whole genome shotgun (WGS) entry which is preliminary data.</text>
</comment>
<protein>
    <recommendedName>
        <fullName evidence="4">Nuclease SbcCD subunit D</fullName>
    </recommendedName>
</protein>
<dbReference type="Pfam" id="PF00149">
    <property type="entry name" value="Metallophos"/>
    <property type="match status" value="1"/>
</dbReference>
<reference evidence="6" key="1">
    <citation type="submission" date="2020-10" db="EMBL/GenBank/DDBJ databases">
        <authorList>
            <person name="Gilroy R."/>
        </authorList>
    </citation>
    <scope>NUCLEOTIDE SEQUENCE</scope>
    <source>
        <strain evidence="6">2478</strain>
    </source>
</reference>
<dbReference type="GO" id="GO:0004519">
    <property type="term" value="F:endonuclease activity"/>
    <property type="evidence" value="ECO:0007669"/>
    <property type="project" value="UniProtKB-KW"/>
</dbReference>
<evidence type="ECO:0000256" key="2">
    <source>
        <dbReference type="ARBA" id="ARBA00022801"/>
    </source>
</evidence>
<gene>
    <name evidence="4" type="primary">sbcD</name>
    <name evidence="6" type="ORF">IAB80_03965</name>
</gene>
<keyword evidence="4" id="KW-0233">DNA recombination</keyword>
<evidence type="ECO:0000313" key="7">
    <source>
        <dbReference type="Proteomes" id="UP000823771"/>
    </source>
</evidence>
<evidence type="ECO:0000256" key="1">
    <source>
        <dbReference type="ARBA" id="ARBA00022722"/>
    </source>
</evidence>
<name>A0A9D9ITH5_9BACT</name>
<dbReference type="InterPro" id="IPR050535">
    <property type="entry name" value="DNA_Repair-Maintenance_Comp"/>
</dbReference>
<comment type="subunit">
    <text evidence="4">Heterodimer of SbcC and SbcD.</text>
</comment>
<dbReference type="GO" id="GO:0006260">
    <property type="term" value="P:DNA replication"/>
    <property type="evidence" value="ECO:0007669"/>
    <property type="project" value="UniProtKB-KW"/>
</dbReference>
<dbReference type="Gene3D" id="3.60.21.10">
    <property type="match status" value="1"/>
</dbReference>
<evidence type="ECO:0000313" key="6">
    <source>
        <dbReference type="EMBL" id="MBO8478026.1"/>
    </source>
</evidence>
<dbReference type="InterPro" id="IPR004593">
    <property type="entry name" value="SbcD"/>
</dbReference>
<sequence>MKLLHTSDLHLGQLFHEYDRTREHQAFFRLLAGTVRREQPDALLISGDIYHNSIPSAQAQKLYTDSILTLKEACPGMTIVITAGNHDSGSRLEIDRNLWEHLDVKVIGGISRKDGKPDLEKHIIEIRTGEGKTAGYVIALPHIYRQNYPELDTQQPDSGALWTEDRCARRQKAFYAKLMEMVKERNRTGLPVVMMAHLAVTGCDITGHEEPIGGMDYTPLSFFPEGYDYLALGHIHHPQFVGTGDGAGDSGVMTSVSEDEPVIEHLCTPPAARYSGSPLHVSFDEDYPHSISSVEIPSARQDRKKIKVREIAVPEIIPMVTLPDTPVPSEEAIDALLHFPDSKAAYIRLNILVRDYLKQNVAVDAVKAAEGKKCRYCHMKVTRENESTENGNTLRLTVEEIRTMSPLDVARMYYRKQFSCEMDGDFEKMLEQVARELSDNSGNEDITY</sequence>
<evidence type="ECO:0000256" key="3">
    <source>
        <dbReference type="ARBA" id="ARBA00022839"/>
    </source>
</evidence>
<dbReference type="PANTHER" id="PTHR30337:SF0">
    <property type="entry name" value="NUCLEASE SBCCD SUBUNIT D"/>
    <property type="match status" value="1"/>
</dbReference>
<proteinExistence type="inferred from homology"/>
<dbReference type="InterPro" id="IPR041796">
    <property type="entry name" value="Mre11_N"/>
</dbReference>
<accession>A0A9D9ITH5</accession>
<keyword evidence="2 4" id="KW-0378">Hydrolase</keyword>
<dbReference type="InterPro" id="IPR004843">
    <property type="entry name" value="Calcineurin-like_PHP"/>
</dbReference>
<dbReference type="InterPro" id="IPR029052">
    <property type="entry name" value="Metallo-depent_PP-like"/>
</dbReference>
<comment type="similarity">
    <text evidence="4">Belongs to the SbcD family.</text>
</comment>
<keyword evidence="1 4" id="KW-0540">Nuclease</keyword>
<organism evidence="6 7">
    <name type="scientific">Candidatus Cryptobacteroides excrementipullorum</name>
    <dbReference type="NCBI Taxonomy" id="2840761"/>
    <lineage>
        <taxon>Bacteria</taxon>
        <taxon>Pseudomonadati</taxon>
        <taxon>Bacteroidota</taxon>
        <taxon>Bacteroidia</taxon>
        <taxon>Bacteroidales</taxon>
        <taxon>Candidatus Cryptobacteroides</taxon>
    </lineage>
</organism>
<feature type="domain" description="Calcineurin-like phosphoesterase" evidence="5">
    <location>
        <begin position="1"/>
        <end position="238"/>
    </location>
</feature>
<evidence type="ECO:0000259" key="5">
    <source>
        <dbReference type="Pfam" id="PF00149"/>
    </source>
</evidence>